<comment type="caution">
    <text evidence="8">The sequence shown here is derived from an EMBL/GenBank/DDBJ whole genome shotgun (WGS) entry which is preliminary data.</text>
</comment>
<evidence type="ECO:0000256" key="4">
    <source>
        <dbReference type="ARBA" id="ARBA00022777"/>
    </source>
</evidence>
<keyword evidence="6" id="KW-0460">Magnesium</keyword>
<dbReference type="NCBIfam" id="TIGR00016">
    <property type="entry name" value="ackA"/>
    <property type="match status" value="1"/>
</dbReference>
<gene>
    <name evidence="6" type="primary">ackA</name>
    <name evidence="8" type="ORF">GTQ38_16670</name>
</gene>
<feature type="active site" description="Proton donor/acceptor" evidence="6">
    <location>
        <position position="147"/>
    </location>
</feature>
<dbReference type="GO" id="GO:0005737">
    <property type="term" value="C:cytoplasm"/>
    <property type="evidence" value="ECO:0007669"/>
    <property type="project" value="UniProtKB-SubCell"/>
</dbReference>
<feature type="binding site" evidence="6">
    <location>
        <position position="7"/>
    </location>
    <ligand>
        <name>Mg(2+)</name>
        <dbReference type="ChEBI" id="CHEBI:18420"/>
    </ligand>
</feature>
<feature type="binding site" evidence="6">
    <location>
        <position position="383"/>
    </location>
    <ligand>
        <name>Mg(2+)</name>
        <dbReference type="ChEBI" id="CHEBI:18420"/>
    </ligand>
</feature>
<keyword evidence="6" id="KW-0479">Metal-binding</keyword>
<keyword evidence="9" id="KW-1185">Reference proteome</keyword>
<evidence type="ECO:0000313" key="9">
    <source>
        <dbReference type="Proteomes" id="UP000475249"/>
    </source>
</evidence>
<feature type="binding site" evidence="6">
    <location>
        <position position="14"/>
    </location>
    <ligand>
        <name>ATP</name>
        <dbReference type="ChEBI" id="CHEBI:30616"/>
    </ligand>
</feature>
<dbReference type="PRINTS" id="PR00471">
    <property type="entry name" value="ACETATEKNASE"/>
</dbReference>
<keyword evidence="3 6" id="KW-0547">Nucleotide-binding</keyword>
<dbReference type="HAMAP" id="MF_00020">
    <property type="entry name" value="Acetate_kinase"/>
    <property type="match status" value="1"/>
</dbReference>
<dbReference type="PIRSF" id="PIRSF000722">
    <property type="entry name" value="Acetate_prop_kin"/>
    <property type="match status" value="1"/>
</dbReference>
<dbReference type="PANTHER" id="PTHR21060:SF15">
    <property type="entry name" value="ACETATE KINASE-RELATED"/>
    <property type="match status" value="1"/>
</dbReference>
<evidence type="ECO:0000256" key="1">
    <source>
        <dbReference type="ARBA" id="ARBA00008748"/>
    </source>
</evidence>
<dbReference type="GO" id="GO:0005524">
    <property type="term" value="F:ATP binding"/>
    <property type="evidence" value="ECO:0007669"/>
    <property type="project" value="UniProtKB-KW"/>
</dbReference>
<comment type="catalytic activity">
    <reaction evidence="6">
        <text>acetate + ATP = acetyl phosphate + ADP</text>
        <dbReference type="Rhea" id="RHEA:11352"/>
        <dbReference type="ChEBI" id="CHEBI:22191"/>
        <dbReference type="ChEBI" id="CHEBI:30089"/>
        <dbReference type="ChEBI" id="CHEBI:30616"/>
        <dbReference type="ChEBI" id="CHEBI:456216"/>
        <dbReference type="EC" id="2.7.2.1"/>
    </reaction>
</comment>
<feature type="binding site" evidence="6">
    <location>
        <begin position="205"/>
        <end position="209"/>
    </location>
    <ligand>
        <name>ATP</name>
        <dbReference type="ChEBI" id="CHEBI:30616"/>
    </ligand>
</feature>
<protein>
    <recommendedName>
        <fullName evidence="6">Acetate kinase</fullName>
        <ecNumber evidence="6">2.7.2.1</ecNumber>
    </recommendedName>
    <alternativeName>
        <fullName evidence="6">Acetokinase</fullName>
    </alternativeName>
</protein>
<comment type="subcellular location">
    <subcellularLocation>
        <location evidence="6">Cytoplasm</location>
    </subcellularLocation>
</comment>
<comment type="similarity">
    <text evidence="1 6 7">Belongs to the acetokinase family.</text>
</comment>
<dbReference type="PROSITE" id="PS01076">
    <property type="entry name" value="ACETATE_KINASE_2"/>
    <property type="match status" value="1"/>
</dbReference>
<keyword evidence="6" id="KW-0963">Cytoplasm</keyword>
<dbReference type="GO" id="GO:0006083">
    <property type="term" value="P:acetate metabolic process"/>
    <property type="evidence" value="ECO:0007669"/>
    <property type="project" value="TreeGrafter"/>
</dbReference>
<dbReference type="InterPro" id="IPR023865">
    <property type="entry name" value="Aliphatic_acid_kinase_CS"/>
</dbReference>
<dbReference type="UniPathway" id="UPA00340">
    <property type="reaction ID" value="UER00458"/>
</dbReference>
<sequence length="398" mass="43450">MRILIINSGSSSIKFQLIEMPSETVLCKGIVERIGSKKARVHYKNGIKEFEEVKAIEDHSAGLSIITDMLTNPENGVIKHPDEIAVVGHRVVHGGKNFDKPTKITPKVLRSIKRLSPLAPLHNPANVLGIKTASRIFTNADQVAVFDTAFHQTIPEKAHRYAIPKDLADSHSLRVYGFHGTSHKYVSEKANMHLKTGNSKLISIHLGNGCSMTAVQNGKSIDHSLGFGPSNGLIMGTRSGDIDQSVIFFLMDSFGQSSKQINKTLQKKSGLLGLTGHSDMRDIQKGADNGNADCILALEMVAYRIQKYLGSYAAAMNGLDAVIFTAGIGENSAELRKRVCQEMDFFGISLDDSLNSALKFDSGVAEIQSDGSKVKILVIPTNEELEIARQSYFLNKDK</sequence>
<dbReference type="RefSeq" id="WP_161436678.1">
    <property type="nucleotide sequence ID" value="NZ_WXYO01000007.1"/>
</dbReference>
<organism evidence="8 9">
    <name type="scientific">Poritiphilus flavus</name>
    <dbReference type="NCBI Taxonomy" id="2697053"/>
    <lineage>
        <taxon>Bacteria</taxon>
        <taxon>Pseudomonadati</taxon>
        <taxon>Bacteroidota</taxon>
        <taxon>Flavobacteriia</taxon>
        <taxon>Flavobacteriales</taxon>
        <taxon>Flavobacteriaceae</taxon>
        <taxon>Poritiphilus</taxon>
    </lineage>
</organism>
<dbReference type="InterPro" id="IPR043129">
    <property type="entry name" value="ATPase_NBD"/>
</dbReference>
<dbReference type="GO" id="GO:0008776">
    <property type="term" value="F:acetate kinase activity"/>
    <property type="evidence" value="ECO:0007669"/>
    <property type="project" value="UniProtKB-UniRule"/>
</dbReference>
<evidence type="ECO:0000313" key="8">
    <source>
        <dbReference type="EMBL" id="NAS13649.1"/>
    </source>
</evidence>
<name>A0A6L9EHD4_9FLAO</name>
<feature type="site" description="Transition state stabilizer" evidence="6">
    <location>
        <position position="179"/>
    </location>
</feature>
<dbReference type="GO" id="GO:0000287">
    <property type="term" value="F:magnesium ion binding"/>
    <property type="evidence" value="ECO:0007669"/>
    <property type="project" value="UniProtKB-UniRule"/>
</dbReference>
<dbReference type="EMBL" id="WXYO01000007">
    <property type="protein sequence ID" value="NAS13649.1"/>
    <property type="molecule type" value="Genomic_DNA"/>
</dbReference>
<feature type="binding site" evidence="6">
    <location>
        <position position="90"/>
    </location>
    <ligand>
        <name>substrate</name>
    </ligand>
</feature>
<dbReference type="Pfam" id="PF00871">
    <property type="entry name" value="Acetate_kinase"/>
    <property type="match status" value="1"/>
</dbReference>
<comment type="pathway">
    <text evidence="6">Metabolic intermediate biosynthesis; acetyl-CoA biosynthesis; acetyl-CoA from acetate: step 1/2.</text>
</comment>
<feature type="binding site" evidence="6">
    <location>
        <begin position="279"/>
        <end position="281"/>
    </location>
    <ligand>
        <name>ATP</name>
        <dbReference type="ChEBI" id="CHEBI:30616"/>
    </ligand>
</feature>
<dbReference type="InterPro" id="IPR004372">
    <property type="entry name" value="Ac/propionate_kinase"/>
</dbReference>
<dbReference type="EC" id="2.7.2.1" evidence="6"/>
<evidence type="ECO:0000256" key="2">
    <source>
        <dbReference type="ARBA" id="ARBA00022679"/>
    </source>
</evidence>
<evidence type="ECO:0000256" key="7">
    <source>
        <dbReference type="RuleBase" id="RU003835"/>
    </source>
</evidence>
<feature type="site" description="Transition state stabilizer" evidence="6">
    <location>
        <position position="238"/>
    </location>
</feature>
<dbReference type="PROSITE" id="PS01075">
    <property type="entry name" value="ACETATE_KINASE_1"/>
    <property type="match status" value="1"/>
</dbReference>
<reference evidence="8 9" key="1">
    <citation type="submission" date="2020-01" db="EMBL/GenBank/DDBJ databases">
        <title>Bacteria diversity of Porities sp.</title>
        <authorList>
            <person name="Wang G."/>
        </authorList>
    </citation>
    <scope>NUCLEOTIDE SEQUENCE [LARGE SCALE GENOMIC DNA]</scope>
    <source>
        <strain evidence="8 9">R33</strain>
    </source>
</reference>
<dbReference type="InterPro" id="IPR000890">
    <property type="entry name" value="Aliphatic_acid_kin_short-chain"/>
</dbReference>
<evidence type="ECO:0000256" key="5">
    <source>
        <dbReference type="ARBA" id="ARBA00022840"/>
    </source>
</evidence>
<comment type="subunit">
    <text evidence="6">Homodimer.</text>
</comment>
<comment type="function">
    <text evidence="6">Catalyzes the formation of acetyl phosphate from acetate and ATP. Can also catalyze the reverse reaction.</text>
</comment>
<dbReference type="AlphaFoldDB" id="A0A6L9EHD4"/>
<keyword evidence="4 6" id="KW-0418">Kinase</keyword>
<evidence type="ECO:0000256" key="3">
    <source>
        <dbReference type="ARBA" id="ARBA00022741"/>
    </source>
</evidence>
<accession>A0A6L9EHD4</accession>
<dbReference type="Proteomes" id="UP000475249">
    <property type="component" value="Unassembled WGS sequence"/>
</dbReference>
<dbReference type="GO" id="GO:0006085">
    <property type="term" value="P:acetyl-CoA biosynthetic process"/>
    <property type="evidence" value="ECO:0007669"/>
    <property type="project" value="UniProtKB-UniRule"/>
</dbReference>
<evidence type="ECO:0000256" key="6">
    <source>
        <dbReference type="HAMAP-Rule" id="MF_00020"/>
    </source>
</evidence>
<comment type="cofactor">
    <cofactor evidence="6">
        <name>Mg(2+)</name>
        <dbReference type="ChEBI" id="CHEBI:18420"/>
    </cofactor>
    <cofactor evidence="6">
        <name>Mn(2+)</name>
        <dbReference type="ChEBI" id="CHEBI:29035"/>
    </cofactor>
    <text evidence="6">Mg(2+). Can also accept Mn(2+).</text>
</comment>
<keyword evidence="5 6" id="KW-0067">ATP-binding</keyword>
<dbReference type="CDD" id="cd24010">
    <property type="entry name" value="ASKHA_NBD_AcK_PK"/>
    <property type="match status" value="1"/>
</dbReference>
<dbReference type="Gene3D" id="3.30.420.40">
    <property type="match status" value="2"/>
</dbReference>
<feature type="binding site" evidence="6">
    <location>
        <begin position="327"/>
        <end position="331"/>
    </location>
    <ligand>
        <name>ATP</name>
        <dbReference type="ChEBI" id="CHEBI:30616"/>
    </ligand>
</feature>
<dbReference type="SUPFAM" id="SSF53067">
    <property type="entry name" value="Actin-like ATPase domain"/>
    <property type="match status" value="2"/>
</dbReference>
<dbReference type="PANTHER" id="PTHR21060">
    <property type="entry name" value="ACETATE KINASE"/>
    <property type="match status" value="1"/>
</dbReference>
<keyword evidence="2 6" id="KW-0808">Transferase</keyword>
<proteinExistence type="inferred from homology"/>